<sequence>MRKKKIISIISLSGLLTFGLVTGVLTSCDKGQKQEITYSISAGETNGATLNFSKTSAKEGETITVIVVTPTGQEVDTISATGVTFNSGATSGTYTFTMPASDVVVNVTLKDEVVLTSYKVEVSREVDEALTVKVDKERAYEGDTVTISVSDIPTGKVVDTVTVTSGETSLEVNKVDDTTYTFTMPEGDVSVMVTLKDAPKASYNLNVNAPEGIEVIFNLDVNQKTAEVGETLSFIVFEVPENKEIDQVTVTGIEEGGLTKSDDRPQYEFTMPNNEITVNVTLKDITDTTGYNKVTINKPEGVVAYLSRYSFKYDPSVTPKERICLYISSVAEDDKLESVKINGGTWYDYGSKLYTYEIIPVDLTIDIQTTKSLANTDFTLSVADYSQATITFEDNRTTAKPGETVRFSVSGIEEGYRIASIQDVGYNITSSDITLVDEETLTYEFIMPAANVNLYVSVELIPVEYTLTITNNTEYTIELLDLSTYDYITVGSEPLNLVAGYQYQVTTEGTVSLTLNGEPLDSTTFTMPSENSTLVINPVQTYGYTLTVGEEDSGEVGLYEYNPLWGGLGNQILSNQQLVPGKQYIVDIYAPQATLTPVVYVNDEVAEVYGEGGGAWDYIFTMPNEEVSIEVRWEESEVIEEYGWSFEEVNGEASGVSLYPKGSYTPIQLEGTIPTGTELTLKIDTWGMENANVSSVTLNGSPLTLVSEDMGMFTYDCVMPNEEAHFVITYGEATTGGDTGEETPTSLDISYTINGTGLSKDNIVTMGLSDSGEPTPLTGPITPNQTLYVTFMCDEGYQVTSYDLNNTAYLMNESLGDSGFLLITSGTTDIEITFVVEPTLN</sequence>
<reference evidence="2" key="1">
    <citation type="submission" date="2020-10" db="EMBL/GenBank/DDBJ databases">
        <authorList>
            <person name="Gilroy R."/>
        </authorList>
    </citation>
    <scope>NUCLEOTIDE SEQUENCE</scope>
    <source>
        <strain evidence="2">11159</strain>
    </source>
</reference>
<reference evidence="2" key="2">
    <citation type="journal article" date="2021" name="PeerJ">
        <title>Extensive microbial diversity within the chicken gut microbiome revealed by metagenomics and culture.</title>
        <authorList>
            <person name="Gilroy R."/>
            <person name="Ravi A."/>
            <person name="Getino M."/>
            <person name="Pursley I."/>
            <person name="Horton D.L."/>
            <person name="Alikhan N.F."/>
            <person name="Baker D."/>
            <person name="Gharbi K."/>
            <person name="Hall N."/>
            <person name="Watson M."/>
            <person name="Adriaenssens E.M."/>
            <person name="Foster-Nyarko E."/>
            <person name="Jarju S."/>
            <person name="Secka A."/>
            <person name="Antonio M."/>
            <person name="Oren A."/>
            <person name="Chaudhuri R.R."/>
            <person name="La Ragione R."/>
            <person name="Hildebrand F."/>
            <person name="Pallen M.J."/>
        </authorList>
    </citation>
    <scope>NUCLEOTIDE SEQUENCE</scope>
    <source>
        <strain evidence="2">11159</strain>
    </source>
</reference>
<name>A0A9D9GWK8_9BACL</name>
<evidence type="ECO:0000313" key="2">
    <source>
        <dbReference type="EMBL" id="MBO8427701.1"/>
    </source>
</evidence>
<proteinExistence type="predicted"/>
<protein>
    <recommendedName>
        <fullName evidence="1">Bacterial repeat domain-containing protein</fullName>
    </recommendedName>
</protein>
<dbReference type="EMBL" id="JADIMY010000079">
    <property type="protein sequence ID" value="MBO8427701.1"/>
    <property type="molecule type" value="Genomic_DNA"/>
</dbReference>
<feature type="domain" description="Bacterial repeat" evidence="1">
    <location>
        <begin position="39"/>
        <end position="108"/>
    </location>
</feature>
<comment type="caution">
    <text evidence="2">The sequence shown here is derived from an EMBL/GenBank/DDBJ whole genome shotgun (WGS) entry which is preliminary data.</text>
</comment>
<dbReference type="PROSITE" id="PS51257">
    <property type="entry name" value="PROKAR_LIPOPROTEIN"/>
    <property type="match status" value="1"/>
</dbReference>
<dbReference type="Proteomes" id="UP000823613">
    <property type="component" value="Unassembled WGS sequence"/>
</dbReference>
<evidence type="ECO:0000259" key="1">
    <source>
        <dbReference type="Pfam" id="PF18998"/>
    </source>
</evidence>
<accession>A0A9D9GWK8</accession>
<organism evidence="2 3">
    <name type="scientific">Candidatus Onthovivens merdipullorum</name>
    <dbReference type="NCBI Taxonomy" id="2840889"/>
    <lineage>
        <taxon>Bacteria</taxon>
        <taxon>Bacillati</taxon>
        <taxon>Bacillota</taxon>
        <taxon>Bacilli</taxon>
        <taxon>Bacillales</taxon>
        <taxon>Candidatus Onthovivens</taxon>
    </lineage>
</organism>
<gene>
    <name evidence="2" type="ORF">IAC58_04015</name>
</gene>
<dbReference type="Pfam" id="PF18998">
    <property type="entry name" value="Flg_new_2"/>
    <property type="match status" value="1"/>
</dbReference>
<dbReference type="AlphaFoldDB" id="A0A9D9GWK8"/>
<dbReference type="InterPro" id="IPR044060">
    <property type="entry name" value="Bacterial_rp_domain"/>
</dbReference>
<evidence type="ECO:0000313" key="3">
    <source>
        <dbReference type="Proteomes" id="UP000823613"/>
    </source>
</evidence>